<dbReference type="CDD" id="cd04446">
    <property type="entry name" value="DEP_DEPDC4"/>
    <property type="match status" value="1"/>
</dbReference>
<dbReference type="PANTHER" id="PTHR14709">
    <property type="entry name" value="GLUTAMINE AND SERINE-RICH PROTEIN 1-RELATED"/>
    <property type="match status" value="1"/>
</dbReference>
<dbReference type="AlphaFoldDB" id="A0A556VBX0"/>
<keyword evidence="4" id="KW-1185">Reference proteome</keyword>
<dbReference type="InterPro" id="IPR052466">
    <property type="entry name" value="DNA_MethProtect_Complex"/>
</dbReference>
<feature type="compositionally biased region" description="Polar residues" evidence="1">
    <location>
        <begin position="613"/>
        <end position="627"/>
    </location>
</feature>
<feature type="region of interest" description="Disordered" evidence="1">
    <location>
        <begin position="406"/>
        <end position="453"/>
    </location>
</feature>
<feature type="compositionally biased region" description="Basic and acidic residues" evidence="1">
    <location>
        <begin position="636"/>
        <end position="652"/>
    </location>
</feature>
<sequence length="1263" mass="142067">MESIKQHLVQKESFSNSTNQHDVKQHFTLSSICFPDSMLMADERNILSNVDDILAATAAACGVTPQDYKSSSSEGDIAPISSPPDSSPYELVNKTNSFTFQHMNPKTQTITVNGGQLTTDIHKEVERHQAFTTSIPHTQQNNSKQDISEKVTNNHKKLKGFISNEFLLKTNGGTINPIANNHTDIHPTSQEHTPTEFEKTDTILKNKEVKSVEIEKRFAECFSDDFSKKRVKPKSFSKQAAEDENYQPKSQKRSGQVKRQNSKGGETSSLSASEGCLDSYKQQERIWQKIKEVEEKQPEVKTGFIGSFLDFLKSGPKQQFSSPPIRSPNRTRKSTITKRPFNQLSLPPKPIATSTPMVSSDINSVSPDKRLEEELQKNLETLPSFSSDEDELGGKNQDLQKSISSALSSLDEPSDKQQPVNKGSSDGTTADTNLVSTQSIDTKPKQQQNSGLDELPVEELVKILPPGKLAVCLTTVAIEGLTDEDLSDSGEEGMYRERDEFVVKNEDIDSLQVTLKAGIEPPAIWKVQKALLQKFIPELRDGKRVFSATNSYLGYFGDAKTMYRRVYVKFLDTVNKREYVRVCNRKPRCKPMHSIRGSQKSLLAQRAAAQAISDTSDLKSSTKQSLSKPRPKQTKPKAEPPPKKRKKWKDEFTDSPLLTSPAAVVDGDEFTPSVPFASRFLNTRTMKETFRSFVELLISVALDADIMITLERENDELLLPHMKRVDGMITDNRRKLLSKLRVGQVFKNALDSFPELSVVTEPKTDGKTPTFKVKLSGKSYNRKTMKPTKSYNKLPLIALLRSRGVNLGQEETVQTCLGNRAWLEGLFDRFGDLLTQMAGKPFRATFIWSSIITNLQTQVEVKRRRHNLKSYHNCFLGSEAVDVVLAHIIQNKFCGDDEVPRFKAVRLCQALMDSRVFEAVDTKVFGKEKRAAKFEDSSCGLYREEEQEYSNTSPVKTDKSLEDVLGNLNANSTITPQLMNLGLSQELVDEVWQQQATLRLLQLIELPLLESLLEGKESPRPSLHGMDSDPDLLYTSNYVDREILKAFSEAHADAWLSAAVDCLEFLPDQLVVEVSRGLANCPEDTAQYKHLLYNILIQHYGQTDYPPLFSNHVFDIHSGISELLGRKQDGGEESFSSAIVYSARLAKGKVDLLVLFMIDNHLDLFKIPVSLHKLVSDKLASIIRGKDPDVVTGPSYCQRVTRTTYMQTVQKTTKEELFALLRTIHENPKLSIKEKRRLLGQFYRGHPEIFVTYFGNQISSAYL</sequence>
<reference evidence="3 4" key="1">
    <citation type="journal article" date="2019" name="Genome Biol. Evol.">
        <title>Whole-Genome Sequencing of the Giant Devil Catfish, Bagarius yarrelli.</title>
        <authorList>
            <person name="Jiang W."/>
            <person name="Lv Y."/>
            <person name="Cheng L."/>
            <person name="Yang K."/>
            <person name="Chao B."/>
            <person name="Wang X."/>
            <person name="Li Y."/>
            <person name="Pan X."/>
            <person name="You X."/>
            <person name="Zhang Y."/>
            <person name="Yang J."/>
            <person name="Li J."/>
            <person name="Zhang X."/>
            <person name="Liu S."/>
            <person name="Sun C."/>
            <person name="Yang J."/>
            <person name="Shi Q."/>
        </authorList>
    </citation>
    <scope>NUCLEOTIDE SEQUENCE [LARGE SCALE GENOMIC DNA]</scope>
    <source>
        <strain evidence="3">JWS20170419001</strain>
        <tissue evidence="3">Muscle</tissue>
    </source>
</reference>
<evidence type="ECO:0000313" key="4">
    <source>
        <dbReference type="Proteomes" id="UP000319801"/>
    </source>
</evidence>
<dbReference type="SUPFAM" id="SSF46785">
    <property type="entry name" value="Winged helix' DNA-binding domain"/>
    <property type="match status" value="1"/>
</dbReference>
<feature type="region of interest" description="Disordered" evidence="1">
    <location>
        <begin position="65"/>
        <end position="89"/>
    </location>
</feature>
<dbReference type="CDD" id="cd04405">
    <property type="entry name" value="RhoGAP_BRCC3-like"/>
    <property type="match status" value="1"/>
</dbReference>
<dbReference type="Proteomes" id="UP000319801">
    <property type="component" value="Unassembled WGS sequence"/>
</dbReference>
<protein>
    <submittedName>
        <fullName evidence="3">DEP domain-containing protein 7</fullName>
    </submittedName>
</protein>
<dbReference type="Gene3D" id="1.10.10.10">
    <property type="entry name" value="Winged helix-like DNA-binding domain superfamily/Winged helix DNA-binding domain"/>
    <property type="match status" value="1"/>
</dbReference>
<dbReference type="Pfam" id="PF13926">
    <property type="entry name" value="DUF4211"/>
    <property type="match status" value="1"/>
</dbReference>
<dbReference type="OrthoDB" id="276323at2759"/>
<gene>
    <name evidence="3" type="ORF">Baya_15388</name>
</gene>
<dbReference type="PANTHER" id="PTHR14709:SF2">
    <property type="entry name" value="GLUTAMINE AND SERINE-RICH PROTEIN 1"/>
    <property type="match status" value="1"/>
</dbReference>
<evidence type="ECO:0000259" key="2">
    <source>
        <dbReference type="SMART" id="SM00049"/>
    </source>
</evidence>
<accession>A0A556VBX0</accession>
<feature type="region of interest" description="Disordered" evidence="1">
    <location>
        <begin position="613"/>
        <end position="652"/>
    </location>
</feature>
<dbReference type="InterPro" id="IPR025451">
    <property type="entry name" value="DUF4211"/>
</dbReference>
<dbReference type="EMBL" id="VCAZ01000214">
    <property type="protein sequence ID" value="TTI30687.1"/>
    <property type="molecule type" value="Genomic_DNA"/>
</dbReference>
<feature type="region of interest" description="Disordered" evidence="1">
    <location>
        <begin position="315"/>
        <end position="369"/>
    </location>
</feature>
<comment type="caution">
    <text evidence="3">The sequence shown here is derived from an EMBL/GenBank/DDBJ whole genome shotgun (WGS) entry which is preliminary data.</text>
</comment>
<feature type="region of interest" description="Disordered" evidence="1">
    <location>
        <begin position="232"/>
        <end position="276"/>
    </location>
</feature>
<dbReference type="Pfam" id="PF00610">
    <property type="entry name" value="DEP"/>
    <property type="match status" value="1"/>
</dbReference>
<feature type="compositionally biased region" description="Polar residues" evidence="1">
    <location>
        <begin position="416"/>
        <end position="451"/>
    </location>
</feature>
<dbReference type="InterPro" id="IPR000591">
    <property type="entry name" value="DEP_dom"/>
</dbReference>
<feature type="compositionally biased region" description="Polar residues" evidence="1">
    <location>
        <begin position="257"/>
        <end position="272"/>
    </location>
</feature>
<proteinExistence type="predicted"/>
<evidence type="ECO:0000256" key="1">
    <source>
        <dbReference type="SAM" id="MobiDB-lite"/>
    </source>
</evidence>
<dbReference type="InterPro" id="IPR036390">
    <property type="entry name" value="WH_DNA-bd_sf"/>
</dbReference>
<dbReference type="InterPro" id="IPR036388">
    <property type="entry name" value="WH-like_DNA-bd_sf"/>
</dbReference>
<feature type="compositionally biased region" description="Polar residues" evidence="1">
    <location>
        <begin position="352"/>
        <end position="366"/>
    </location>
</feature>
<dbReference type="SMART" id="SM00049">
    <property type="entry name" value="DEP"/>
    <property type="match status" value="1"/>
</dbReference>
<dbReference type="GO" id="GO:0035556">
    <property type="term" value="P:intracellular signal transduction"/>
    <property type="evidence" value="ECO:0007669"/>
    <property type="project" value="InterPro"/>
</dbReference>
<feature type="domain" description="DEP" evidence="2">
    <location>
        <begin position="855"/>
        <end position="946"/>
    </location>
</feature>
<name>A0A556VBX0_BAGYA</name>
<evidence type="ECO:0000313" key="3">
    <source>
        <dbReference type="EMBL" id="TTI30687.1"/>
    </source>
</evidence>
<organism evidence="3 4">
    <name type="scientific">Bagarius yarrelli</name>
    <name type="common">Goonch</name>
    <name type="synonym">Bagrus yarrelli</name>
    <dbReference type="NCBI Taxonomy" id="175774"/>
    <lineage>
        <taxon>Eukaryota</taxon>
        <taxon>Metazoa</taxon>
        <taxon>Chordata</taxon>
        <taxon>Craniata</taxon>
        <taxon>Vertebrata</taxon>
        <taxon>Euteleostomi</taxon>
        <taxon>Actinopterygii</taxon>
        <taxon>Neopterygii</taxon>
        <taxon>Teleostei</taxon>
        <taxon>Ostariophysi</taxon>
        <taxon>Siluriformes</taxon>
        <taxon>Sisoridae</taxon>
        <taxon>Sisorinae</taxon>
        <taxon>Bagarius</taxon>
    </lineage>
</organism>